<dbReference type="InterPro" id="IPR002528">
    <property type="entry name" value="MATE_fam"/>
</dbReference>
<feature type="transmembrane region" description="Helical" evidence="6">
    <location>
        <begin position="337"/>
        <end position="356"/>
    </location>
</feature>
<sequence length="480" mass="51331">MDENSPLLGGSQADAPLDKKEQLTYGSELAKLARNMFPIAISFGLQNIVQAFSVLTVGHLGTLELSAASFAYMFATATGSMLAVGGSTALDTLCSQAYHESKKSGNSHVLGIYLQRGAMILVILFLCLIAPLWFFSAHLFVALGQDEEFANVTATFLRILIPGGLFQIVAECLKKFLQVQGESDAVGGLIAAAAIIGCAANYVLVHLLDLGLWGAPLAHIMYHLSTLVFLCTFTYKSANARRGWGGFSKKSLSRWGEFTALVVSGMLTCAAESWTFETVAMITATLDPTSIGAQGIIMASDLILCTGPLGLGVAASHRIGNLIGSGDDKGARFVARIPYILSFIVGFIEFVVIMSIKNFYGYIFSDSQAVVELTAHVLPVIATFQVFDLINGGAAGILRGVAKTHLAGISNVVAYYGFGIPSAYYLCFSRGMGLFGLWTGVVIGSATLAVIQTLWILLINWEKEVEKSVNRREDVMSVSH</sequence>
<proteinExistence type="inferred from homology"/>
<dbReference type="InterPro" id="IPR045069">
    <property type="entry name" value="MATE_euk"/>
</dbReference>
<keyword evidence="4 6" id="KW-1133">Transmembrane helix</keyword>
<dbReference type="GO" id="GO:1990961">
    <property type="term" value="P:xenobiotic detoxification by transmembrane export across the plasma membrane"/>
    <property type="evidence" value="ECO:0007669"/>
    <property type="project" value="InterPro"/>
</dbReference>
<feature type="transmembrane region" description="Helical" evidence="6">
    <location>
        <begin position="217"/>
        <end position="235"/>
    </location>
</feature>
<protein>
    <submittedName>
        <fullName evidence="7">Transporter</fullName>
    </submittedName>
</protein>
<dbReference type="Proteomes" id="UP000785200">
    <property type="component" value="Unassembled WGS sequence"/>
</dbReference>
<evidence type="ECO:0000256" key="5">
    <source>
        <dbReference type="ARBA" id="ARBA00023136"/>
    </source>
</evidence>
<gene>
    <name evidence="7" type="ORF">D0Z07_8488</name>
</gene>
<comment type="similarity">
    <text evidence="2">Belongs to the multi antimicrobial extrusion (MATE) (TC 2.A.66.1) family.</text>
</comment>
<reference evidence="7" key="1">
    <citation type="submission" date="2019-07" db="EMBL/GenBank/DDBJ databases">
        <title>Hyphodiscus hymeniophilus genome sequencing and assembly.</title>
        <authorList>
            <person name="Kramer G."/>
            <person name="Nodwell J."/>
        </authorList>
    </citation>
    <scope>NUCLEOTIDE SEQUENCE</scope>
    <source>
        <strain evidence="7">ATCC 34498</strain>
    </source>
</reference>
<dbReference type="PANTHER" id="PTHR11206">
    <property type="entry name" value="MULTIDRUG RESISTANCE PROTEIN"/>
    <property type="match status" value="1"/>
</dbReference>
<dbReference type="AlphaFoldDB" id="A0A9P6VCE2"/>
<evidence type="ECO:0000313" key="7">
    <source>
        <dbReference type="EMBL" id="KAG0645527.1"/>
    </source>
</evidence>
<dbReference type="Pfam" id="PF01554">
    <property type="entry name" value="MatE"/>
    <property type="match status" value="2"/>
</dbReference>
<feature type="transmembrane region" description="Helical" evidence="6">
    <location>
        <begin position="185"/>
        <end position="205"/>
    </location>
</feature>
<comment type="caution">
    <text evidence="7">The sequence shown here is derived from an EMBL/GenBank/DDBJ whole genome shotgun (WGS) entry which is preliminary data.</text>
</comment>
<feature type="transmembrane region" description="Helical" evidence="6">
    <location>
        <begin position="296"/>
        <end position="316"/>
    </location>
</feature>
<feature type="transmembrane region" description="Helical" evidence="6">
    <location>
        <begin position="437"/>
        <end position="461"/>
    </location>
</feature>
<dbReference type="OrthoDB" id="2126698at2759"/>
<feature type="transmembrane region" description="Helical" evidence="6">
    <location>
        <begin position="376"/>
        <end position="398"/>
    </location>
</feature>
<feature type="transmembrane region" description="Helical" evidence="6">
    <location>
        <begin position="255"/>
        <end position="276"/>
    </location>
</feature>
<evidence type="ECO:0000256" key="4">
    <source>
        <dbReference type="ARBA" id="ARBA00022989"/>
    </source>
</evidence>
<dbReference type="GO" id="GO:0016020">
    <property type="term" value="C:membrane"/>
    <property type="evidence" value="ECO:0007669"/>
    <property type="project" value="UniProtKB-SubCell"/>
</dbReference>
<evidence type="ECO:0000256" key="2">
    <source>
        <dbReference type="ARBA" id="ARBA00010199"/>
    </source>
</evidence>
<feature type="transmembrane region" description="Helical" evidence="6">
    <location>
        <begin position="113"/>
        <end position="135"/>
    </location>
</feature>
<dbReference type="GO" id="GO:0015297">
    <property type="term" value="F:antiporter activity"/>
    <property type="evidence" value="ECO:0007669"/>
    <property type="project" value="InterPro"/>
</dbReference>
<keyword evidence="5 6" id="KW-0472">Membrane</keyword>
<dbReference type="EMBL" id="VNKQ01000018">
    <property type="protein sequence ID" value="KAG0645527.1"/>
    <property type="molecule type" value="Genomic_DNA"/>
</dbReference>
<dbReference type="NCBIfam" id="TIGR00797">
    <property type="entry name" value="matE"/>
    <property type="match status" value="1"/>
</dbReference>
<feature type="transmembrane region" description="Helical" evidence="6">
    <location>
        <begin position="70"/>
        <end position="93"/>
    </location>
</feature>
<evidence type="ECO:0000313" key="8">
    <source>
        <dbReference type="Proteomes" id="UP000785200"/>
    </source>
</evidence>
<evidence type="ECO:0000256" key="6">
    <source>
        <dbReference type="SAM" id="Phobius"/>
    </source>
</evidence>
<dbReference type="GO" id="GO:0042910">
    <property type="term" value="F:xenobiotic transmembrane transporter activity"/>
    <property type="evidence" value="ECO:0007669"/>
    <property type="project" value="InterPro"/>
</dbReference>
<keyword evidence="8" id="KW-1185">Reference proteome</keyword>
<keyword evidence="3 6" id="KW-0812">Transmembrane</keyword>
<evidence type="ECO:0000256" key="3">
    <source>
        <dbReference type="ARBA" id="ARBA00022692"/>
    </source>
</evidence>
<dbReference type="CDD" id="cd13132">
    <property type="entry name" value="MATE_eukaryotic"/>
    <property type="match status" value="1"/>
</dbReference>
<name>A0A9P6VCE2_9HELO</name>
<feature type="transmembrane region" description="Helical" evidence="6">
    <location>
        <begin position="37"/>
        <end position="58"/>
    </location>
</feature>
<organism evidence="7 8">
    <name type="scientific">Hyphodiscus hymeniophilus</name>
    <dbReference type="NCBI Taxonomy" id="353542"/>
    <lineage>
        <taxon>Eukaryota</taxon>
        <taxon>Fungi</taxon>
        <taxon>Dikarya</taxon>
        <taxon>Ascomycota</taxon>
        <taxon>Pezizomycotina</taxon>
        <taxon>Leotiomycetes</taxon>
        <taxon>Helotiales</taxon>
        <taxon>Hyphodiscaceae</taxon>
        <taxon>Hyphodiscus</taxon>
    </lineage>
</organism>
<accession>A0A9P6VCE2</accession>
<evidence type="ECO:0000256" key="1">
    <source>
        <dbReference type="ARBA" id="ARBA00004141"/>
    </source>
</evidence>
<comment type="subcellular location">
    <subcellularLocation>
        <location evidence="1">Membrane</location>
        <topology evidence="1">Multi-pass membrane protein</topology>
    </subcellularLocation>
</comment>
<feature type="transmembrane region" description="Helical" evidence="6">
    <location>
        <begin position="405"/>
        <end position="425"/>
    </location>
</feature>